<evidence type="ECO:0000256" key="3">
    <source>
        <dbReference type="ARBA" id="ARBA00022741"/>
    </source>
</evidence>
<dbReference type="InterPro" id="IPR023298">
    <property type="entry name" value="ATPase_P-typ_TM_dom_sf"/>
</dbReference>
<feature type="transmembrane region" description="Helical" evidence="7">
    <location>
        <begin position="143"/>
        <end position="163"/>
    </location>
</feature>
<feature type="transmembrane region" description="Helical" evidence="7">
    <location>
        <begin position="81"/>
        <end position="100"/>
    </location>
</feature>
<dbReference type="GO" id="GO:0015662">
    <property type="term" value="F:P-type ion transporter activity"/>
    <property type="evidence" value="ECO:0007669"/>
    <property type="project" value="TreeGrafter"/>
</dbReference>
<dbReference type="GO" id="GO:0006874">
    <property type="term" value="P:intracellular calcium ion homeostasis"/>
    <property type="evidence" value="ECO:0007669"/>
    <property type="project" value="TreeGrafter"/>
</dbReference>
<keyword evidence="6" id="KW-1278">Translocase</keyword>
<reference evidence="8" key="1">
    <citation type="submission" date="2021-01" db="EMBL/GenBank/DDBJ databases">
        <authorList>
            <person name="Corre E."/>
            <person name="Pelletier E."/>
            <person name="Niang G."/>
            <person name="Scheremetjew M."/>
            <person name="Finn R."/>
            <person name="Kale V."/>
            <person name="Holt S."/>
            <person name="Cochrane G."/>
            <person name="Meng A."/>
            <person name="Brown T."/>
            <person name="Cohen L."/>
        </authorList>
    </citation>
    <scope>NUCLEOTIDE SEQUENCE</scope>
    <source>
        <strain evidence="8">CCMP 410</strain>
    </source>
</reference>
<dbReference type="PANTHER" id="PTHR45630:SF7">
    <property type="entry name" value="ENDOPLASMIC RETICULUM TRANSMEMBRANE HELIX TRANSLOCASE"/>
    <property type="match status" value="1"/>
</dbReference>
<evidence type="ECO:0000313" key="8">
    <source>
        <dbReference type="EMBL" id="CAD9304832.1"/>
    </source>
</evidence>
<gene>
    <name evidence="8" type="ORF">GOCE00092_LOCUS23728</name>
</gene>
<dbReference type="AlphaFoldDB" id="A0A7S1VME7"/>
<keyword evidence="5" id="KW-0460">Magnesium</keyword>
<comment type="subcellular location">
    <subcellularLocation>
        <location evidence="1">Membrane</location>
        <topology evidence="1">Multi-pass membrane protein</topology>
    </subcellularLocation>
</comment>
<keyword evidence="7" id="KW-0472">Membrane</keyword>
<evidence type="ECO:0000256" key="5">
    <source>
        <dbReference type="ARBA" id="ARBA00022842"/>
    </source>
</evidence>
<dbReference type="SUPFAM" id="SSF81665">
    <property type="entry name" value="Calcium ATPase, transmembrane domain M"/>
    <property type="match status" value="1"/>
</dbReference>
<keyword evidence="4" id="KW-0067">ATP-binding</keyword>
<dbReference type="GO" id="GO:0005789">
    <property type="term" value="C:endoplasmic reticulum membrane"/>
    <property type="evidence" value="ECO:0007669"/>
    <property type="project" value="TreeGrafter"/>
</dbReference>
<feature type="transmembrane region" description="Helical" evidence="7">
    <location>
        <begin position="37"/>
        <end position="60"/>
    </location>
</feature>
<evidence type="ECO:0000256" key="7">
    <source>
        <dbReference type="SAM" id="Phobius"/>
    </source>
</evidence>
<dbReference type="GO" id="GO:0046872">
    <property type="term" value="F:metal ion binding"/>
    <property type="evidence" value="ECO:0007669"/>
    <property type="project" value="UniProtKB-KW"/>
</dbReference>
<organism evidence="8">
    <name type="scientific">Grammatophora oceanica</name>
    <dbReference type="NCBI Taxonomy" id="210454"/>
    <lineage>
        <taxon>Eukaryota</taxon>
        <taxon>Sar</taxon>
        <taxon>Stramenopiles</taxon>
        <taxon>Ochrophyta</taxon>
        <taxon>Bacillariophyta</taxon>
        <taxon>Fragilariophyceae</taxon>
        <taxon>Fragilariophycidae</taxon>
        <taxon>Rhabdonematales</taxon>
        <taxon>Grammatophoraceae</taxon>
        <taxon>Grammatophora</taxon>
    </lineage>
</organism>
<name>A0A7S1VME7_9STRA</name>
<dbReference type="PANTHER" id="PTHR45630">
    <property type="entry name" value="CATION-TRANSPORTING ATPASE-RELATED"/>
    <property type="match status" value="1"/>
</dbReference>
<evidence type="ECO:0000256" key="1">
    <source>
        <dbReference type="ARBA" id="ARBA00004141"/>
    </source>
</evidence>
<keyword evidence="7" id="KW-0812">Transmembrane</keyword>
<feature type="transmembrane region" description="Helical" evidence="7">
    <location>
        <begin position="7"/>
        <end position="25"/>
    </location>
</feature>
<accession>A0A7S1VME7</accession>
<dbReference type="GO" id="GO:0019829">
    <property type="term" value="F:ATPase-coupled monoatomic cation transmembrane transporter activity"/>
    <property type="evidence" value="ECO:0007669"/>
    <property type="project" value="TreeGrafter"/>
</dbReference>
<dbReference type="EMBL" id="HBGK01045090">
    <property type="protein sequence ID" value="CAD9304832.1"/>
    <property type="molecule type" value="Transcribed_RNA"/>
</dbReference>
<keyword evidence="7" id="KW-1133">Transmembrane helix</keyword>
<keyword evidence="3" id="KW-0547">Nucleotide-binding</keyword>
<sequence length="172" mass="18811">MSIAAQFGIHLGLILVGTEISLTFVDPYDPSITPDAAFYPNVLNTCTFLLTMVATINTFAVNYRGKPFMQDLRDNTMLKRSLQLCYAVLFICALEVFPPLNDLFQLSPFPDTSIVLGADGAMDDDWIGSLEDAPPLAQLVGQAGFQLSMAGLLLVDTIAVFAVERIILRVFD</sequence>
<dbReference type="InterPro" id="IPR006544">
    <property type="entry name" value="P-type_TPase_V"/>
</dbReference>
<dbReference type="GO" id="GO:0005524">
    <property type="term" value="F:ATP binding"/>
    <property type="evidence" value="ECO:0007669"/>
    <property type="project" value="UniProtKB-KW"/>
</dbReference>
<evidence type="ECO:0000256" key="2">
    <source>
        <dbReference type="ARBA" id="ARBA00022723"/>
    </source>
</evidence>
<evidence type="ECO:0000256" key="4">
    <source>
        <dbReference type="ARBA" id="ARBA00022840"/>
    </source>
</evidence>
<keyword evidence="2" id="KW-0479">Metal-binding</keyword>
<evidence type="ECO:0000256" key="6">
    <source>
        <dbReference type="ARBA" id="ARBA00022967"/>
    </source>
</evidence>
<protein>
    <submittedName>
        <fullName evidence="8">Uncharacterized protein</fullName>
    </submittedName>
</protein>
<proteinExistence type="predicted"/>